<organism evidence="2 3">
    <name type="scientific">Lutibaculum baratangense AMV1</name>
    <dbReference type="NCBI Taxonomy" id="631454"/>
    <lineage>
        <taxon>Bacteria</taxon>
        <taxon>Pseudomonadati</taxon>
        <taxon>Pseudomonadota</taxon>
        <taxon>Alphaproteobacteria</taxon>
        <taxon>Hyphomicrobiales</taxon>
        <taxon>Tepidamorphaceae</taxon>
        <taxon>Lutibaculum</taxon>
    </lineage>
</organism>
<dbReference type="eggNOG" id="COG5449">
    <property type="taxonomic scope" value="Bacteria"/>
</dbReference>
<dbReference type="InterPro" id="IPR011928">
    <property type="entry name" value="Phage_phiJL001_Gp84"/>
</dbReference>
<evidence type="ECO:0000313" key="2">
    <source>
        <dbReference type="EMBL" id="ESR22802.1"/>
    </source>
</evidence>
<dbReference type="EMBL" id="AWXZ01000040">
    <property type="protein sequence ID" value="ESR22802.1"/>
    <property type="molecule type" value="Genomic_DNA"/>
</dbReference>
<dbReference type="Proteomes" id="UP000017819">
    <property type="component" value="Unassembled WGS sequence"/>
</dbReference>
<accession>V4QSP9</accession>
<name>V4QSP9_9HYPH</name>
<sequence length="292" mass="31483">MKTLSPELAAHLAGGVTTLCWCWKLTRTDGVTMGFTDHDRPVVFGGVSYEAESGFTASEVQSSLGLSVDNLDVAGALSSDRIEEGDIRGGLYDGADVEIWRVNWAAPEQRVLMRKGSIGEIRRSALAFTAEMRGLAHRLEQAQGRTFQRMCDADLGDGRCKAAVSAAAGTVLSSSDDRLLRCEGLAAFDGGRFRHGRLVWTSGANAGLQAEVRAHRAGTVAVLELWERTAHGVEPGDAFDVFPGCDKTMATCRDRFDNLMNFRGFPHMPGNDRAFGYVAGESGEHDGGSFFN</sequence>
<dbReference type="NCBIfam" id="TIGR02218">
    <property type="entry name" value="phg_TIGR02218"/>
    <property type="match status" value="1"/>
</dbReference>
<comment type="caution">
    <text evidence="2">The sequence shown here is derived from an EMBL/GenBank/DDBJ whole genome shotgun (WGS) entry which is preliminary data.</text>
</comment>
<dbReference type="Pfam" id="PF09356">
    <property type="entry name" value="Phage_BR0599"/>
    <property type="match status" value="1"/>
</dbReference>
<gene>
    <name evidence="2" type="ORF">N177_3939</name>
</gene>
<dbReference type="OrthoDB" id="1633386at2"/>
<evidence type="ECO:0000259" key="1">
    <source>
        <dbReference type="Pfam" id="PF09356"/>
    </source>
</evidence>
<keyword evidence="3" id="KW-1185">Reference proteome</keyword>
<protein>
    <submittedName>
        <fullName evidence="2">FAD/FMN-containing dehydrogenase</fullName>
    </submittedName>
</protein>
<dbReference type="AlphaFoldDB" id="V4QSP9"/>
<feature type="domain" description="Bacteriophage phiJL001 Gp84 C-terminal" evidence="1">
    <location>
        <begin position="192"/>
        <end position="272"/>
    </location>
</feature>
<dbReference type="RefSeq" id="WP_023434048.1">
    <property type="nucleotide sequence ID" value="NZ_AWXZ01000040.1"/>
</dbReference>
<evidence type="ECO:0000313" key="3">
    <source>
        <dbReference type="Proteomes" id="UP000017819"/>
    </source>
</evidence>
<dbReference type="STRING" id="631454.N177_3939"/>
<dbReference type="InterPro" id="IPR018964">
    <property type="entry name" value="Phage_phiJL001_Gp84_C"/>
</dbReference>
<dbReference type="PATRIC" id="fig|631454.5.peg.3891"/>
<proteinExistence type="predicted"/>
<dbReference type="Pfam" id="PF09931">
    <property type="entry name" value="Phage_phiJL001_Gp84_N"/>
    <property type="match status" value="1"/>
</dbReference>
<reference evidence="2 3" key="1">
    <citation type="journal article" date="2014" name="Genome Announc.">
        <title>Draft Genome Sequence of Lutibaculum baratangense Strain AMV1T, Isolated from a Mud Volcano in Andamans, India.</title>
        <authorList>
            <person name="Singh A."/>
            <person name="Sreenivas A."/>
            <person name="Sathyanarayana Reddy G."/>
            <person name="Pinnaka A.K."/>
            <person name="Shivaji S."/>
        </authorList>
    </citation>
    <scope>NUCLEOTIDE SEQUENCE [LARGE SCALE GENOMIC DNA]</scope>
    <source>
        <strain evidence="2 3">AMV1</strain>
    </source>
</reference>